<reference evidence="2 3" key="1">
    <citation type="journal article" date="2015" name="Int. J. Syst. Evol. Microbiol.">
        <title>Sporolactobacillus shoreae sp. nov. and Sporolactobacillus spathodeae sp. nov., two spore-forming lactic acid bacteria isolated from tree barks in Thailand.</title>
        <authorList>
            <person name="Thamacharoensuk T."/>
            <person name="Kitahara M."/>
            <person name="Ohkuma M."/>
            <person name="Thongchul N."/>
            <person name="Tanasupawat S."/>
        </authorList>
    </citation>
    <scope>NUCLEOTIDE SEQUENCE [LARGE SCALE GENOMIC DNA]</scope>
    <source>
        <strain evidence="2 3">BK92</strain>
    </source>
</reference>
<evidence type="ECO:0000313" key="2">
    <source>
        <dbReference type="EMBL" id="TGA96647.1"/>
    </source>
</evidence>
<name>A0A4Z0GKM5_9BACL</name>
<dbReference type="EMBL" id="SRJD01000021">
    <property type="protein sequence ID" value="TGA96647.1"/>
    <property type="molecule type" value="Genomic_DNA"/>
</dbReference>
<feature type="domain" description="Bacterial Ig-like" evidence="1">
    <location>
        <begin position="59"/>
        <end position="166"/>
    </location>
</feature>
<evidence type="ECO:0000259" key="1">
    <source>
        <dbReference type="Pfam" id="PF20251"/>
    </source>
</evidence>
<evidence type="ECO:0000313" key="3">
    <source>
        <dbReference type="Proteomes" id="UP000298347"/>
    </source>
</evidence>
<organism evidence="2 3">
    <name type="scientific">Sporolactobacillus shoreae</name>
    <dbReference type="NCBI Taxonomy" id="1465501"/>
    <lineage>
        <taxon>Bacteria</taxon>
        <taxon>Bacillati</taxon>
        <taxon>Bacillota</taxon>
        <taxon>Bacilli</taxon>
        <taxon>Bacillales</taxon>
        <taxon>Sporolactobacillaceae</taxon>
        <taxon>Sporolactobacillus</taxon>
    </lineage>
</organism>
<sequence length="168" mass="18712">MKQIIGSILLTVAVMILSGCGHSLLNPSPNIASSGKGGSEPEYSKLKLTDYKTDKMNQNANIVLTVGTKFIPTGSTSITVTIENKTNHKIGYGALYQIETMENGKWYQLPFRKDVSFSLIYKNLNPLQSDRAMVSITTDTLQFPLKKGKYRIVKEIDQQIFSAEFELL</sequence>
<gene>
    <name evidence="2" type="ORF">E4665_14660</name>
</gene>
<dbReference type="PROSITE" id="PS51257">
    <property type="entry name" value="PROKAR_LIPOPROTEIN"/>
    <property type="match status" value="1"/>
</dbReference>
<proteinExistence type="predicted"/>
<keyword evidence="3" id="KW-1185">Reference proteome</keyword>
<dbReference type="AlphaFoldDB" id="A0A4Z0GKM5"/>
<protein>
    <recommendedName>
        <fullName evidence="1">Bacterial Ig-like domain-containing protein</fullName>
    </recommendedName>
</protein>
<dbReference type="InterPro" id="IPR046878">
    <property type="entry name" value="Big_14"/>
</dbReference>
<dbReference type="Pfam" id="PF20251">
    <property type="entry name" value="Big_14"/>
    <property type="match status" value="1"/>
</dbReference>
<accession>A0A4Z0GKM5</accession>
<dbReference type="OrthoDB" id="2085239at2"/>
<comment type="caution">
    <text evidence="2">The sequence shown here is derived from an EMBL/GenBank/DDBJ whole genome shotgun (WGS) entry which is preliminary data.</text>
</comment>
<dbReference type="RefSeq" id="WP_135349543.1">
    <property type="nucleotide sequence ID" value="NZ_SRJD01000021.1"/>
</dbReference>
<dbReference type="Proteomes" id="UP000298347">
    <property type="component" value="Unassembled WGS sequence"/>
</dbReference>